<evidence type="ECO:0000313" key="8">
    <source>
        <dbReference type="Proteomes" id="UP000315648"/>
    </source>
</evidence>
<dbReference type="CDD" id="cd07473">
    <property type="entry name" value="Peptidases_S8_Subtilisin_like"/>
    <property type="match status" value="1"/>
</dbReference>
<dbReference type="InterPro" id="IPR003599">
    <property type="entry name" value="Ig_sub"/>
</dbReference>
<dbReference type="InterPro" id="IPR050131">
    <property type="entry name" value="Peptidase_S8_subtilisin-like"/>
</dbReference>
<dbReference type="SMART" id="SM00409">
    <property type="entry name" value="IG"/>
    <property type="match status" value="2"/>
</dbReference>
<dbReference type="InterPro" id="IPR015943">
    <property type="entry name" value="WD40/YVTN_repeat-like_dom_sf"/>
</dbReference>
<feature type="domain" description="Ig-like" evidence="6">
    <location>
        <begin position="894"/>
        <end position="974"/>
    </location>
</feature>
<sequence length="2644" mass="281840">MHSPRPLSRVVYVVATLALLAGVLSVRHRGRSATELPHTTSAAKEIIAANLPITPAAPMEIRQEAAPTLRDQPASLRTEDPKASRDRWAKRLDAIRIVETHEFPADENGIVRQITWFETALKQPLVRLEQRWGRSDATDGPGMKLLSEEAVSAGHLLVGLDQGVTTEAAIRGLSEAGFTVSPVAQTPNLLSVEVPNPTQAESFDATLVALRRSPYHVVYAEADPLILIDAVPSDPKYGSQWNLTSSGEDADASLNAEAGWQVRTDASNVVVAVTDTGTRTTHEDLAANLWINLGETPGNNIDDDNNGVIDDINGFNAITTSGNISDDNGHGTHVAGIIGARGNNNLGITGVAWNVRLLTCKFLNNRGVGTTSDAVAAIHYARLHGADIINASWSMGSRSLALEEAIRQAGAAGIVFVAAAGNQATDIDAAPRYPAASDLPNIVAIGATDRNRALTAFSNYGRDRVHLAAPGEGILSSYNQSDNQYVLLSGTSMAAPQAAGALALLKAMHPSEDGLQLIQRLLAGTRLAPALSGLVQTGGILHLPTLLATESAATPHDLCESPYLFTGYQGVWSGSTAHAGRSPSDPAGLTGTRTLWFSWTAPVSGHAEWQVNATDEATFATIYRLDGTTLSSLQTDSGSTQKIRVWVDAGRTYLLGVGTTSADGHAVTVNLALPPANDLIAAAALLTGESFSATGNNRGATRESGEPRHARVGAGRSVWWSWTAPRTTRQVITTLDSSFDTVLAVYRQGNDGALIEVSSNDDSGYNLLTSRVAFDATEGVRYLIAVDSWGGDSASGAIRLGGYGLGNILILNGPRSQSVQLGSSISLQVRFLSTIDTTVHWFKDAQPIGGGRDGTLVIGNVGANDLGSYHAVLSNADESVTSEAALLTERISAPFITWSTGNLNEVVGNPITLRVVAQGSQPWTLQWLKDGQPIDGATSESLFFGSLAAGDAGQYEVVITNASGVTRSTAFKVTVANSPFTAWNWVTAPDQGWPIQDIRYLDTTYHAIASAGGSTKVLRSTDGVNWQAQMLPPAFDGYQIDRGNNTLIIAGRDHTTSGNGSIYRSTDGGETWSLSGLPFRGNVTSLQFGGGYFVALNNYDGTLRRSTNGTSWQAPVTPPANGMNQLTFQGGTFFTYNSSNSTLYRSTDGGAWSAYAAGGAIRGILHNAGVFHLWTATTYLQSSDGITWTLIGSSASPDTPLLIHDGTRIISASSSQLSLRFSDTGISWATQTILNTGASTTIKKLLRGGGRTLAGCANGMILSSPDSTLLENTFSPFAWTGGASSRVEFCEDEFILTSRSNTTPHVALSSDGQTWKKYVIPDQTDLAGSRIWKAGGYYWANSRGALSTNTFWRGRSPLDLKRVAGTPSDSLSSILFKDGRFFAVAGTQLITSTNEGLTWSSINPGFSLPSGTQLYRAGSRWFLIGYNTLASSTDGFSWSLASRPNTNSHDFLGFAENNGKFYVVTGSYNQIWESTDGINWTINPLTFSTSGFGGIYAHRGTLLLLPYPNVTGEQFLATTDLTTWQTINTGISAGSFATGRGIMVGVSPTPHIVYNGQTPSRAPVCRLLSPLPDVQFTVNNLVELSVNASAPDGTFDRVELYVDDLLVATSTTPGVFRYGFSATENRSYSFHARAYNTDGLVTTDSTRATAKSPMAAPLFVTSDTLTSSNVFSDDDAYYAVSGTSLYRSIDGIHWEFHSITTSLSSINEFSLDDNYTRLHYTNGTGMVVSRDGLDWISITTNSPVQYRSGVYFRYTSSGGSGTGSVSLSSNGSAWVTTPARAQTYFTTVLMGDGPRYLGWSSTIHPYVRRSDDGINWVNMIDLPRPAAGIEALGRFILRYLDNKVRTSSDGGVTWTTSDLGVTVDKLLPVGDVVFAVYGSSIKKISTDGIVWQTHQVPDLSANVAYGDGLYVSVGSNNARVSTDGVNWTTHTPPWAVLNSTPFIVHGPAGFIAFHSGQPGWISTDGVNWTEAGLTASDGGSWQKYAAIGDTQIAIRDVTVPLNPIKRSLDAGKTWSFSSPPYAHPVMTRDVYSTGSSFVLRDSNGKLYRSNDGTAWTSVPVVAEGTNIAVTQLITRANLWHAVANNGYMYRSTDDGVSWNRYLVSATPGVNLVEIHFSGLHYLAVAYASSSAVPPVFRSDDGVTWTPTTLPATVTFSSRRSAGLGQFVIIQGIKTYLSNNGTDWTAAASSPVVDGLAYPASDAFYLLNNGSLYRSVNADGWTLIRTGVTGGLVELNGVLHAFGGTATTPLYFADAAIQAVQVSSGTYGIGDTLTAQVTIANLGATLLPEMDAELYLSRDTFHGNGDDIRLGALTIAAASLPPPGETRIIALSLVLPPNLEGGEFYTGIRLDPAGRVGEFSKSNNRRFTTTSPINVPEWTLDLETTGNGGVAQSVSAVRYVHGSTVTLSPSAGKNASFAGWSGSESSDRPDLTLTMRDNKVLTASFAEMRQLSVTVRGAGAVQLDQAGGRYAQGAQATLQAIPSAGWRFVEWQEDLAGGTPTRTLLMNTDRAVVAKFDYPLENWKAVHFTPTELADPAISGDDARPDPHGISNLMSYLSGRAPRSNEPFNTAPEVQGSTLFYRYTRNTGAVGSSLIAEVSTDLVNWTVSLSERVIDESQGVETVEVVVPRESRPRLFIRLRSVPNP</sequence>
<dbReference type="Gene3D" id="3.40.50.200">
    <property type="entry name" value="Peptidase S8/S53 domain"/>
    <property type="match status" value="1"/>
</dbReference>
<organism evidence="7 8">
    <name type="scientific">Rariglobus hedericola</name>
    <dbReference type="NCBI Taxonomy" id="2597822"/>
    <lineage>
        <taxon>Bacteria</taxon>
        <taxon>Pseudomonadati</taxon>
        <taxon>Verrucomicrobiota</taxon>
        <taxon>Opitutia</taxon>
        <taxon>Opitutales</taxon>
        <taxon>Opitutaceae</taxon>
        <taxon>Rariglobus</taxon>
    </lineage>
</organism>
<keyword evidence="3 5" id="KW-0378">Hydrolase</keyword>
<gene>
    <name evidence="7" type="ORF">FPL22_05690</name>
</gene>
<feature type="active site" description="Charge relay system" evidence="5">
    <location>
        <position position="275"/>
    </location>
</feature>
<dbReference type="InterPro" id="IPR036852">
    <property type="entry name" value="Peptidase_S8/S53_dom_sf"/>
</dbReference>
<dbReference type="GO" id="GO:0006508">
    <property type="term" value="P:proteolysis"/>
    <property type="evidence" value="ECO:0007669"/>
    <property type="project" value="UniProtKB-KW"/>
</dbReference>
<comment type="similarity">
    <text evidence="1 5">Belongs to the peptidase S8 family.</text>
</comment>
<dbReference type="InterPro" id="IPR044060">
    <property type="entry name" value="Bacterial_rp_domain"/>
</dbReference>
<dbReference type="InterPro" id="IPR015500">
    <property type="entry name" value="Peptidase_S8_subtilisin-rel"/>
</dbReference>
<dbReference type="GO" id="GO:0004252">
    <property type="term" value="F:serine-type endopeptidase activity"/>
    <property type="evidence" value="ECO:0007669"/>
    <property type="project" value="UniProtKB-UniRule"/>
</dbReference>
<evidence type="ECO:0000313" key="7">
    <source>
        <dbReference type="EMBL" id="TSJ78801.1"/>
    </source>
</evidence>
<dbReference type="Proteomes" id="UP000315648">
    <property type="component" value="Unassembled WGS sequence"/>
</dbReference>
<evidence type="ECO:0000256" key="4">
    <source>
        <dbReference type="ARBA" id="ARBA00022825"/>
    </source>
</evidence>
<dbReference type="SUPFAM" id="SSF52743">
    <property type="entry name" value="Subtilisin-like"/>
    <property type="match status" value="1"/>
</dbReference>
<evidence type="ECO:0000256" key="1">
    <source>
        <dbReference type="ARBA" id="ARBA00011073"/>
    </source>
</evidence>
<keyword evidence="2 5" id="KW-0645">Protease</keyword>
<dbReference type="PROSITE" id="PS51892">
    <property type="entry name" value="SUBTILASE"/>
    <property type="match status" value="1"/>
</dbReference>
<dbReference type="SUPFAM" id="SSF48726">
    <property type="entry name" value="Immunoglobulin"/>
    <property type="match status" value="2"/>
</dbReference>
<protein>
    <submittedName>
        <fullName evidence="7">S8 family serine peptidase</fullName>
    </submittedName>
</protein>
<dbReference type="CDD" id="cd15482">
    <property type="entry name" value="Sialidase_non-viral"/>
    <property type="match status" value="1"/>
</dbReference>
<reference evidence="7 8" key="1">
    <citation type="submission" date="2019-07" db="EMBL/GenBank/DDBJ databases">
        <title>Description of 53C-WASEF.</title>
        <authorList>
            <person name="Pitt A."/>
            <person name="Hahn M.W."/>
        </authorList>
    </citation>
    <scope>NUCLEOTIDE SEQUENCE [LARGE SCALE GENOMIC DNA]</scope>
    <source>
        <strain evidence="7 8">53C-WASEF</strain>
    </source>
</reference>
<dbReference type="InterPro" id="IPR022398">
    <property type="entry name" value="Peptidase_S8_His-AS"/>
</dbReference>
<dbReference type="Pfam" id="PF00082">
    <property type="entry name" value="Peptidase_S8"/>
    <property type="match status" value="1"/>
</dbReference>
<dbReference type="InterPro" id="IPR007110">
    <property type="entry name" value="Ig-like_dom"/>
</dbReference>
<dbReference type="OrthoDB" id="9798386at2"/>
<feature type="active site" description="Charge relay system" evidence="5">
    <location>
        <position position="492"/>
    </location>
</feature>
<dbReference type="EMBL" id="VMBG01000001">
    <property type="protein sequence ID" value="TSJ78801.1"/>
    <property type="molecule type" value="Genomic_DNA"/>
</dbReference>
<dbReference type="Pfam" id="PF18998">
    <property type="entry name" value="Flg_new_2"/>
    <property type="match status" value="2"/>
</dbReference>
<dbReference type="PROSITE" id="PS50835">
    <property type="entry name" value="IG_LIKE"/>
    <property type="match status" value="1"/>
</dbReference>
<dbReference type="InterPro" id="IPR036278">
    <property type="entry name" value="Sialidase_sf"/>
</dbReference>
<dbReference type="PANTHER" id="PTHR43806">
    <property type="entry name" value="PEPTIDASE S8"/>
    <property type="match status" value="1"/>
</dbReference>
<dbReference type="PANTHER" id="PTHR43806:SF11">
    <property type="entry name" value="CEREVISIN-RELATED"/>
    <property type="match status" value="1"/>
</dbReference>
<dbReference type="RefSeq" id="WP_144229142.1">
    <property type="nucleotide sequence ID" value="NZ_CBCRVV010000002.1"/>
</dbReference>
<proteinExistence type="inferred from homology"/>
<dbReference type="InterPro" id="IPR023828">
    <property type="entry name" value="Peptidase_S8_Ser-AS"/>
</dbReference>
<keyword evidence="4 5" id="KW-0720">Serine protease</keyword>
<dbReference type="PROSITE" id="PS00138">
    <property type="entry name" value="SUBTILASE_SER"/>
    <property type="match status" value="1"/>
</dbReference>
<dbReference type="InterPro" id="IPR036179">
    <property type="entry name" value="Ig-like_dom_sf"/>
</dbReference>
<dbReference type="SUPFAM" id="SSF50939">
    <property type="entry name" value="Sialidases"/>
    <property type="match status" value="1"/>
</dbReference>
<feature type="active site" description="Charge relay system" evidence="5">
    <location>
        <position position="330"/>
    </location>
</feature>
<dbReference type="Pfam" id="PF17957">
    <property type="entry name" value="Big_7"/>
    <property type="match status" value="1"/>
</dbReference>
<evidence type="ECO:0000256" key="5">
    <source>
        <dbReference type="PROSITE-ProRule" id="PRU01240"/>
    </source>
</evidence>
<dbReference type="InterPro" id="IPR013783">
    <property type="entry name" value="Ig-like_fold"/>
</dbReference>
<dbReference type="PROSITE" id="PS00137">
    <property type="entry name" value="SUBTILASE_HIS"/>
    <property type="match status" value="1"/>
</dbReference>
<name>A0A556QQ96_9BACT</name>
<dbReference type="Gene3D" id="2.130.10.10">
    <property type="entry name" value="YVTN repeat-like/Quinoprotein amine dehydrogenase"/>
    <property type="match status" value="2"/>
</dbReference>
<evidence type="ECO:0000259" key="6">
    <source>
        <dbReference type="PROSITE" id="PS50835"/>
    </source>
</evidence>
<dbReference type="PRINTS" id="PR00723">
    <property type="entry name" value="SUBTILISIN"/>
</dbReference>
<dbReference type="InterPro" id="IPR000209">
    <property type="entry name" value="Peptidase_S8/S53_dom"/>
</dbReference>
<comment type="caution">
    <text evidence="7">The sequence shown here is derived from an EMBL/GenBank/DDBJ whole genome shotgun (WGS) entry which is preliminary data.</text>
</comment>
<dbReference type="Gene3D" id="2.60.40.10">
    <property type="entry name" value="Immunoglobulins"/>
    <property type="match status" value="4"/>
</dbReference>
<dbReference type="InterPro" id="IPR034204">
    <property type="entry name" value="PfSUB1-like_cat_dom"/>
</dbReference>
<keyword evidence="8" id="KW-1185">Reference proteome</keyword>
<dbReference type="SUPFAM" id="SSF110296">
    <property type="entry name" value="Oligoxyloglucan reducing end-specific cellobiohydrolase"/>
    <property type="match status" value="3"/>
</dbReference>
<evidence type="ECO:0000256" key="2">
    <source>
        <dbReference type="ARBA" id="ARBA00022670"/>
    </source>
</evidence>
<evidence type="ECO:0000256" key="3">
    <source>
        <dbReference type="ARBA" id="ARBA00022801"/>
    </source>
</evidence>
<accession>A0A556QQ96</accession>